<dbReference type="Gene3D" id="3.80.10.10">
    <property type="entry name" value="Ribonuclease Inhibitor"/>
    <property type="match status" value="2"/>
</dbReference>
<dbReference type="SUPFAM" id="SSF52058">
    <property type="entry name" value="L domain-like"/>
    <property type="match status" value="1"/>
</dbReference>
<dbReference type="AlphaFoldDB" id="A0AAD5T9D5"/>
<dbReference type="PRINTS" id="PR00019">
    <property type="entry name" value="LEURICHRPT"/>
</dbReference>
<dbReference type="Pfam" id="PF00560">
    <property type="entry name" value="LRR_1"/>
    <property type="match status" value="1"/>
</dbReference>
<evidence type="ECO:0000256" key="3">
    <source>
        <dbReference type="ARBA" id="ARBA00022614"/>
    </source>
</evidence>
<comment type="subcellular location">
    <subcellularLocation>
        <location evidence="1">Cell membrane</location>
    </subcellularLocation>
</comment>
<dbReference type="FunFam" id="3.80.10.10:FF:000041">
    <property type="entry name" value="LRR receptor-like serine/threonine-protein kinase ERECTA"/>
    <property type="match status" value="1"/>
</dbReference>
<keyword evidence="5" id="KW-0677">Repeat</keyword>
<evidence type="ECO:0000256" key="1">
    <source>
        <dbReference type="ARBA" id="ARBA00004236"/>
    </source>
</evidence>
<evidence type="ECO:0008006" key="10">
    <source>
        <dbReference type="Google" id="ProtNLM"/>
    </source>
</evidence>
<dbReference type="InterPro" id="IPR001611">
    <property type="entry name" value="Leu-rich_rpt"/>
</dbReference>
<keyword evidence="3" id="KW-0433">Leucine-rich repeat</keyword>
<sequence>MQSGFWRFPRQKPRNIGETEAGLVKNLAAVSPKEFAKSPPPANNNQPAPNPQSKKSNQFLQNDAPTEIIEEIFTWIRPIRVGQLKRTCRRFNECLRGPAFVDLNIQRTLGPRFTAAIARLGALKTLGRFPNDWDWDALYLLPPSFWPLYAAKAFASLENATFYASKFLYTQVAEAVFHAPALVTVFAVNLDSRFLNILAKSCVQLSNLTFRNFDRFEIALTGFTNLVKLDFSKCSQSFGVLSAQDIAEMSRLRDLSLSGCSNVSFESLDSLLQLEQLEHLQLDQIDMNHAQISHFWKLQKLKTLTLSDCGVNGSLTDNLLQLTALETLILKNNSITGPIPAGLRVLKCLKTLNLSNNKLSGQLPADIKYLAHLGNLDVSYNQLDGPLPLPSPLFIAPAKWNLQDNKFEGIIPFMLFNDNLCTLDVSNNRLSGEIPKSISNAKYLQHLNLSGNRFSGTIPSDFANLKSLNTLLLDRNNFSGSVPVDLIRMPSLVKLDLSENQLSDEFDWKKYWVLNEGGN</sequence>
<dbReference type="Pfam" id="PF13855">
    <property type="entry name" value="LRR_8"/>
    <property type="match status" value="2"/>
</dbReference>
<dbReference type="GO" id="GO:0005886">
    <property type="term" value="C:plasma membrane"/>
    <property type="evidence" value="ECO:0007669"/>
    <property type="project" value="UniProtKB-SubCell"/>
</dbReference>
<proteinExistence type="predicted"/>
<accession>A0AAD5T9D5</accession>
<name>A0AAD5T9D5_9FUNG</name>
<dbReference type="InterPro" id="IPR036047">
    <property type="entry name" value="F-box-like_dom_sf"/>
</dbReference>
<protein>
    <recommendedName>
        <fullName evidence="10">L domain-like protein</fullName>
    </recommendedName>
</protein>
<dbReference type="FunFam" id="3.80.10.10:FF:000299">
    <property type="entry name" value="Piriformospora indica-insensitive protein 2"/>
    <property type="match status" value="1"/>
</dbReference>
<keyword evidence="6" id="KW-0472">Membrane</keyword>
<dbReference type="InterPro" id="IPR046959">
    <property type="entry name" value="PRK1-6/SRF4-like"/>
</dbReference>
<keyword evidence="9" id="KW-1185">Reference proteome</keyword>
<keyword evidence="4" id="KW-0732">Signal</keyword>
<evidence type="ECO:0000256" key="7">
    <source>
        <dbReference type="SAM" id="MobiDB-lite"/>
    </source>
</evidence>
<dbReference type="EMBL" id="JADGJH010000079">
    <property type="protein sequence ID" value="KAJ3139116.1"/>
    <property type="molecule type" value="Genomic_DNA"/>
</dbReference>
<dbReference type="SUPFAM" id="SSF52075">
    <property type="entry name" value="Outer arm dynein light chain 1"/>
    <property type="match status" value="1"/>
</dbReference>
<organism evidence="8 9">
    <name type="scientific">Physocladia obscura</name>
    <dbReference type="NCBI Taxonomy" id="109957"/>
    <lineage>
        <taxon>Eukaryota</taxon>
        <taxon>Fungi</taxon>
        <taxon>Fungi incertae sedis</taxon>
        <taxon>Chytridiomycota</taxon>
        <taxon>Chytridiomycota incertae sedis</taxon>
        <taxon>Chytridiomycetes</taxon>
        <taxon>Chytridiales</taxon>
        <taxon>Chytriomycetaceae</taxon>
        <taxon>Physocladia</taxon>
    </lineage>
</organism>
<gene>
    <name evidence="8" type="ORF">HK100_011881</name>
</gene>
<dbReference type="PANTHER" id="PTHR48007:SF4">
    <property type="entry name" value="LEUCINE-RICH REPEAT RECEPTOR-LIKE PROTEIN KINASE PXC1"/>
    <property type="match status" value="1"/>
</dbReference>
<feature type="region of interest" description="Disordered" evidence="7">
    <location>
        <begin position="1"/>
        <end position="20"/>
    </location>
</feature>
<comment type="caution">
    <text evidence="8">The sequence shown here is derived from an EMBL/GenBank/DDBJ whole genome shotgun (WGS) entry which is preliminary data.</text>
</comment>
<evidence type="ECO:0000313" key="8">
    <source>
        <dbReference type="EMBL" id="KAJ3139116.1"/>
    </source>
</evidence>
<evidence type="ECO:0000256" key="5">
    <source>
        <dbReference type="ARBA" id="ARBA00022737"/>
    </source>
</evidence>
<evidence type="ECO:0000256" key="2">
    <source>
        <dbReference type="ARBA" id="ARBA00022475"/>
    </source>
</evidence>
<dbReference type="InterPro" id="IPR032675">
    <property type="entry name" value="LRR_dom_sf"/>
</dbReference>
<keyword evidence="2" id="KW-1003">Cell membrane</keyword>
<evidence type="ECO:0000256" key="4">
    <source>
        <dbReference type="ARBA" id="ARBA00022729"/>
    </source>
</evidence>
<evidence type="ECO:0000313" key="9">
    <source>
        <dbReference type="Proteomes" id="UP001211907"/>
    </source>
</evidence>
<reference evidence="8" key="1">
    <citation type="submission" date="2020-05" db="EMBL/GenBank/DDBJ databases">
        <title>Phylogenomic resolution of chytrid fungi.</title>
        <authorList>
            <person name="Stajich J.E."/>
            <person name="Amses K."/>
            <person name="Simmons R."/>
            <person name="Seto K."/>
            <person name="Myers J."/>
            <person name="Bonds A."/>
            <person name="Quandt C.A."/>
            <person name="Barry K."/>
            <person name="Liu P."/>
            <person name="Grigoriev I."/>
            <person name="Longcore J.E."/>
            <person name="James T.Y."/>
        </authorList>
    </citation>
    <scope>NUCLEOTIDE SEQUENCE</scope>
    <source>
        <strain evidence="8">JEL0513</strain>
    </source>
</reference>
<evidence type="ECO:0000256" key="6">
    <source>
        <dbReference type="ARBA" id="ARBA00023136"/>
    </source>
</evidence>
<dbReference type="PANTHER" id="PTHR48007">
    <property type="entry name" value="LEUCINE-RICH REPEAT RECEPTOR-LIKE PROTEIN KINASE PXC1"/>
    <property type="match status" value="1"/>
</dbReference>
<feature type="region of interest" description="Disordered" evidence="7">
    <location>
        <begin position="30"/>
        <end position="58"/>
    </location>
</feature>
<dbReference type="Proteomes" id="UP001211907">
    <property type="component" value="Unassembled WGS sequence"/>
</dbReference>
<dbReference type="SUPFAM" id="SSF81383">
    <property type="entry name" value="F-box domain"/>
    <property type="match status" value="1"/>
</dbReference>